<accession>F0T7I4</accession>
<organism evidence="2 3">
    <name type="scientific">Methanobacterium lacus (strain AL-21)</name>
    <dbReference type="NCBI Taxonomy" id="877455"/>
    <lineage>
        <taxon>Archaea</taxon>
        <taxon>Methanobacteriati</taxon>
        <taxon>Methanobacteriota</taxon>
        <taxon>Methanomada group</taxon>
        <taxon>Methanobacteria</taxon>
        <taxon>Methanobacteriales</taxon>
        <taxon>Methanobacteriaceae</taxon>
        <taxon>Methanobacterium</taxon>
    </lineage>
</organism>
<dbReference type="InterPro" id="IPR036388">
    <property type="entry name" value="WH-like_DNA-bd_sf"/>
</dbReference>
<evidence type="ECO:0000313" key="2">
    <source>
        <dbReference type="EMBL" id="ADZ09552.1"/>
    </source>
</evidence>
<dbReference type="EMBL" id="CP002551">
    <property type="protein sequence ID" value="ADZ09552.1"/>
    <property type="molecule type" value="Genomic_DNA"/>
</dbReference>
<dbReference type="InterPro" id="IPR036390">
    <property type="entry name" value="WH_DNA-bd_sf"/>
</dbReference>
<reference evidence="3" key="1">
    <citation type="submission" date="2011-02" db="EMBL/GenBank/DDBJ databases">
        <title>Complete sequence of Methanobacterium sp. AL-21.</title>
        <authorList>
            <consortium name="US DOE Joint Genome Institute"/>
            <person name="Lucas S."/>
            <person name="Copeland A."/>
            <person name="Lapidus A."/>
            <person name="Cheng J.-F."/>
            <person name="Goodwin L."/>
            <person name="Pitluck S."/>
            <person name="Chertkov O."/>
            <person name="Detter J.C."/>
            <person name="Han C."/>
            <person name="Tapia R."/>
            <person name="Land M."/>
            <person name="Hauser L."/>
            <person name="Kyrpides N."/>
            <person name="Ivanova N."/>
            <person name="Mikhailova N."/>
            <person name="Pagani I."/>
            <person name="Cadillo-Quiroz H."/>
            <person name="Imachi H."/>
            <person name="Zinder S."/>
            <person name="Liu W."/>
            <person name="Woyke T."/>
        </authorList>
    </citation>
    <scope>NUCLEOTIDE SEQUENCE [LARGE SCALE GENOMIC DNA]</scope>
    <source>
        <strain evidence="3">AL-21</strain>
    </source>
</reference>
<dbReference type="RefSeq" id="WP_013644903.1">
    <property type="nucleotide sequence ID" value="NC_015216.1"/>
</dbReference>
<dbReference type="eggNOG" id="arCOG00001">
    <property type="taxonomic scope" value="Archaea"/>
</dbReference>
<dbReference type="HOGENOM" id="CLU_063440_3_2_2"/>
<name>F0T7I4_METLA</name>
<dbReference type="Pfam" id="PF03551">
    <property type="entry name" value="PadR"/>
    <property type="match status" value="1"/>
</dbReference>
<dbReference type="Proteomes" id="UP000007490">
    <property type="component" value="Chromosome"/>
</dbReference>
<dbReference type="PANTHER" id="PTHR33169:SF14">
    <property type="entry name" value="TRANSCRIPTIONAL REGULATOR RV3488"/>
    <property type="match status" value="1"/>
</dbReference>
<gene>
    <name evidence="2" type="ordered locus">Metbo_1310</name>
</gene>
<dbReference type="InterPro" id="IPR052509">
    <property type="entry name" value="Metal_resp_DNA-bind_regulator"/>
</dbReference>
<protein>
    <submittedName>
        <fullName evidence="2">Transcriptional regulator, PadR-like family</fullName>
    </submittedName>
</protein>
<dbReference type="AlphaFoldDB" id="F0T7I4"/>
<dbReference type="STRING" id="877455.Metbo_1310"/>
<sequence length="119" mass="13925">MKQVFEKFEIEMRRGVMQLAVICLLDKEKYGYEIIKNLNDTGLKVEEGTLYPLLRRLEGNELLISRWETGGPRPRKYYIITDLGKEIRLKWLSTFKALMDTITQLETNIQDKGVSKNAQ</sequence>
<keyword evidence="3" id="KW-1185">Reference proteome</keyword>
<feature type="domain" description="Transcription regulator PadR N-terminal" evidence="1">
    <location>
        <begin position="22"/>
        <end position="86"/>
    </location>
</feature>
<evidence type="ECO:0000313" key="3">
    <source>
        <dbReference type="Proteomes" id="UP000007490"/>
    </source>
</evidence>
<evidence type="ECO:0000259" key="1">
    <source>
        <dbReference type="Pfam" id="PF03551"/>
    </source>
</evidence>
<dbReference type="PANTHER" id="PTHR33169">
    <property type="entry name" value="PADR-FAMILY TRANSCRIPTIONAL REGULATOR"/>
    <property type="match status" value="1"/>
</dbReference>
<dbReference type="GeneID" id="10277761"/>
<proteinExistence type="predicted"/>
<dbReference type="SUPFAM" id="SSF46785">
    <property type="entry name" value="Winged helix' DNA-binding domain"/>
    <property type="match status" value="1"/>
</dbReference>
<reference evidence="2 3" key="2">
    <citation type="journal article" date="2014" name="Int. J. Syst. Evol. Microbiol.">
        <title>Methanobacterium paludis sp. nov. and a novel strain of Methanobacterium lacus isolated from northern peatlands.</title>
        <authorList>
            <person name="Cadillo-Quiroz H."/>
            <person name="Brauer S.L."/>
            <person name="Goodson N."/>
            <person name="Yavitt J.B."/>
            <person name="Zinder S.H."/>
        </authorList>
    </citation>
    <scope>NUCLEOTIDE SEQUENCE [LARGE SCALE GENOMIC DNA]</scope>
    <source>
        <strain evidence="2 3">AL-21</strain>
    </source>
</reference>
<dbReference type="OrthoDB" id="56053at2157"/>
<dbReference type="KEGG" id="mel:Metbo_1310"/>
<dbReference type="Gene3D" id="1.10.10.10">
    <property type="entry name" value="Winged helix-like DNA-binding domain superfamily/Winged helix DNA-binding domain"/>
    <property type="match status" value="1"/>
</dbReference>
<dbReference type="InterPro" id="IPR005149">
    <property type="entry name" value="Tscrpt_reg_PadR_N"/>
</dbReference>